<dbReference type="GO" id="GO:0140114">
    <property type="term" value="P:cellular detoxification of fluoride"/>
    <property type="evidence" value="ECO:0007669"/>
    <property type="project" value="UniProtKB-UniRule"/>
</dbReference>
<comment type="activity regulation">
    <text evidence="10">Na(+) is not transported, but it plays an essential structural role and its presence is essential for fluoride channel function.</text>
</comment>
<evidence type="ECO:0000256" key="3">
    <source>
        <dbReference type="ARBA" id="ARBA00022692"/>
    </source>
</evidence>
<evidence type="ECO:0000256" key="7">
    <source>
        <dbReference type="ARBA" id="ARBA00035120"/>
    </source>
</evidence>
<keyword evidence="10" id="KW-0406">Ion transport</keyword>
<keyword evidence="12" id="KW-1185">Reference proteome</keyword>
<feature type="transmembrane region" description="Helical" evidence="10">
    <location>
        <begin position="64"/>
        <end position="88"/>
    </location>
</feature>
<gene>
    <name evidence="10" type="primary">fluC</name>
    <name evidence="10" type="synonym">crcB</name>
    <name evidence="11" type="ORF">EL26_16785</name>
</gene>
<dbReference type="GO" id="GO:0062054">
    <property type="term" value="F:fluoride channel activity"/>
    <property type="evidence" value="ECO:0007669"/>
    <property type="project" value="UniProtKB-UniRule"/>
</dbReference>
<dbReference type="RefSeq" id="WP_038091062.1">
    <property type="nucleotide sequence ID" value="NZ_JMIR01000026.1"/>
</dbReference>
<feature type="binding site" evidence="10">
    <location>
        <position position="73"/>
    </location>
    <ligand>
        <name>Na(+)</name>
        <dbReference type="ChEBI" id="CHEBI:29101"/>
        <note>structural</note>
    </ligand>
</feature>
<evidence type="ECO:0000256" key="8">
    <source>
        <dbReference type="ARBA" id="ARBA00035585"/>
    </source>
</evidence>
<dbReference type="PANTHER" id="PTHR28259">
    <property type="entry name" value="FLUORIDE EXPORT PROTEIN 1-RELATED"/>
    <property type="match status" value="1"/>
</dbReference>
<dbReference type="eggNOG" id="COG0239">
    <property type="taxonomic scope" value="Bacteria"/>
</dbReference>
<evidence type="ECO:0000256" key="6">
    <source>
        <dbReference type="ARBA" id="ARBA00023303"/>
    </source>
</evidence>
<accession>A0A074M891</accession>
<evidence type="ECO:0000256" key="5">
    <source>
        <dbReference type="ARBA" id="ARBA00023136"/>
    </source>
</evidence>
<comment type="catalytic activity">
    <reaction evidence="8">
        <text>fluoride(in) = fluoride(out)</text>
        <dbReference type="Rhea" id="RHEA:76159"/>
        <dbReference type="ChEBI" id="CHEBI:17051"/>
    </reaction>
    <physiologicalReaction direction="left-to-right" evidence="8">
        <dbReference type="Rhea" id="RHEA:76160"/>
    </physiologicalReaction>
</comment>
<evidence type="ECO:0000256" key="4">
    <source>
        <dbReference type="ARBA" id="ARBA00022989"/>
    </source>
</evidence>
<protein>
    <recommendedName>
        <fullName evidence="10">Fluoride-specific ion channel FluC</fullName>
    </recommendedName>
</protein>
<evidence type="ECO:0000313" key="11">
    <source>
        <dbReference type="EMBL" id="KEO82192.1"/>
    </source>
</evidence>
<comment type="similarity">
    <text evidence="7 10">Belongs to the fluoride channel Fluc/FEX (TC 1.A.43) family.</text>
</comment>
<evidence type="ECO:0000313" key="12">
    <source>
        <dbReference type="Proteomes" id="UP000027931"/>
    </source>
</evidence>
<dbReference type="AlphaFoldDB" id="A0A074M891"/>
<comment type="function">
    <text evidence="9 10">Fluoride-specific ion channel. Important for reducing fluoride concentration in the cell, thus reducing its toxicity.</text>
</comment>
<keyword evidence="3 10" id="KW-0812">Transmembrane</keyword>
<evidence type="ECO:0000256" key="2">
    <source>
        <dbReference type="ARBA" id="ARBA00022475"/>
    </source>
</evidence>
<evidence type="ECO:0000256" key="10">
    <source>
        <dbReference type="HAMAP-Rule" id="MF_00454"/>
    </source>
</evidence>
<dbReference type="PANTHER" id="PTHR28259:SF1">
    <property type="entry name" value="FLUORIDE EXPORT PROTEIN 1-RELATED"/>
    <property type="match status" value="1"/>
</dbReference>
<keyword evidence="6 10" id="KW-0407">Ion channel</keyword>
<sequence>MAKHYLAVMVGGALGSLARYGVSAWIAADPWQVLGINWLGCFLLGFLNARAARTGMPEWVRVGLGTGVLGGFTTFSTFSVGAVNLLHADRYAEMALYVAASLAGGVLLAWAGLALGRRGGGAEPAREVTS</sequence>
<dbReference type="HAMAP" id="MF_00454">
    <property type="entry name" value="FluC"/>
    <property type="match status" value="1"/>
</dbReference>
<dbReference type="GO" id="GO:0046872">
    <property type="term" value="F:metal ion binding"/>
    <property type="evidence" value="ECO:0007669"/>
    <property type="project" value="UniProtKB-KW"/>
</dbReference>
<organism evidence="11 12">
    <name type="scientific">Tumebacillus flagellatus</name>
    <dbReference type="NCBI Taxonomy" id="1157490"/>
    <lineage>
        <taxon>Bacteria</taxon>
        <taxon>Bacillati</taxon>
        <taxon>Bacillota</taxon>
        <taxon>Bacilli</taxon>
        <taxon>Bacillales</taxon>
        <taxon>Alicyclobacillaceae</taxon>
        <taxon>Tumebacillus</taxon>
    </lineage>
</organism>
<dbReference type="Proteomes" id="UP000027931">
    <property type="component" value="Unassembled WGS sequence"/>
</dbReference>
<keyword evidence="10" id="KW-0915">Sodium</keyword>
<evidence type="ECO:0000256" key="9">
    <source>
        <dbReference type="ARBA" id="ARBA00049940"/>
    </source>
</evidence>
<dbReference type="Pfam" id="PF02537">
    <property type="entry name" value="CRCB"/>
    <property type="match status" value="1"/>
</dbReference>
<evidence type="ECO:0000256" key="1">
    <source>
        <dbReference type="ARBA" id="ARBA00004651"/>
    </source>
</evidence>
<dbReference type="STRING" id="1157490.EL26_16785"/>
<feature type="transmembrane region" description="Helical" evidence="10">
    <location>
        <begin position="34"/>
        <end position="52"/>
    </location>
</feature>
<keyword evidence="10" id="KW-0813">Transport</keyword>
<reference evidence="11 12" key="1">
    <citation type="journal article" date="2013" name="Int. J. Syst. Evol. Microbiol.">
        <title>Tumebacillus flagellatus sp. nov., an alpha-amylase/pullulanase-producing bacterium isolated from cassava wastewater.</title>
        <authorList>
            <person name="Wang Q."/>
            <person name="Xie N."/>
            <person name="Qin Y."/>
            <person name="Shen N."/>
            <person name="Zhu J."/>
            <person name="Mi H."/>
            <person name="Huang R."/>
        </authorList>
    </citation>
    <scope>NUCLEOTIDE SEQUENCE [LARGE SCALE GENOMIC DNA]</scope>
    <source>
        <strain evidence="11 12">GST4</strain>
    </source>
</reference>
<dbReference type="GO" id="GO:0005886">
    <property type="term" value="C:plasma membrane"/>
    <property type="evidence" value="ECO:0007669"/>
    <property type="project" value="UniProtKB-SubCell"/>
</dbReference>
<name>A0A074M891_9BACL</name>
<comment type="caution">
    <text evidence="11">The sequence shown here is derived from an EMBL/GenBank/DDBJ whole genome shotgun (WGS) entry which is preliminary data.</text>
</comment>
<feature type="transmembrane region" description="Helical" evidence="10">
    <location>
        <begin position="94"/>
        <end position="116"/>
    </location>
</feature>
<dbReference type="InterPro" id="IPR003691">
    <property type="entry name" value="FluC"/>
</dbReference>
<keyword evidence="10" id="KW-0479">Metal-binding</keyword>
<keyword evidence="4 10" id="KW-1133">Transmembrane helix</keyword>
<comment type="subcellular location">
    <subcellularLocation>
        <location evidence="1 10">Cell membrane</location>
        <topology evidence="1 10">Multi-pass membrane protein</topology>
    </subcellularLocation>
</comment>
<keyword evidence="5 10" id="KW-0472">Membrane</keyword>
<feature type="binding site" evidence="10">
    <location>
        <position position="70"/>
    </location>
    <ligand>
        <name>Na(+)</name>
        <dbReference type="ChEBI" id="CHEBI:29101"/>
        <note>structural</note>
    </ligand>
</feature>
<keyword evidence="2 10" id="KW-1003">Cell membrane</keyword>
<proteinExistence type="inferred from homology"/>
<dbReference type="EMBL" id="JMIR01000026">
    <property type="protein sequence ID" value="KEO82192.1"/>
    <property type="molecule type" value="Genomic_DNA"/>
</dbReference>
<dbReference type="OrthoDB" id="9815830at2"/>